<dbReference type="PANTHER" id="PTHR13200">
    <property type="entry name" value="EEF1A LYSINE METHYLTRANSFERASE 1"/>
    <property type="match status" value="1"/>
</dbReference>
<accession>A0AAD5MB72</accession>
<name>A0AAD5MB72_PARTN</name>
<sequence length="226" mass="25995">MTNSDDDDDVPSLPADTLAILQQFNEERWKTDDDGDMIKEDWQLSQFWYSEETARQLALELNYAAGDTGRIACISCPTVVQYFLKLRGGDLRNDEVVLFEYDHRFEKKFPSQYVPYDYTRPLCVPHYFEASFDVIIADPPYLSTECLEKTAQTVRFLGKTDAKIILCTGAIMEDMALTKANPLRCHLFKKFMRASCLTQKKANITSMFSTSNQSCGNRFKTCDELY</sequence>
<evidence type="ECO:0000313" key="5">
    <source>
        <dbReference type="EMBL" id="KAJ1353633.1"/>
    </source>
</evidence>
<comment type="subcellular location">
    <subcellularLocation>
        <location evidence="1">Cytoplasm</location>
    </subcellularLocation>
</comment>
<dbReference type="InterPro" id="IPR019369">
    <property type="entry name" value="Efm5/EEF1AKMT1"/>
</dbReference>
<dbReference type="AlphaFoldDB" id="A0AAD5MB72"/>
<keyword evidence="4" id="KW-0808">Transferase</keyword>
<dbReference type="GO" id="GO:0032259">
    <property type="term" value="P:methylation"/>
    <property type="evidence" value="ECO:0007669"/>
    <property type="project" value="UniProtKB-KW"/>
</dbReference>
<dbReference type="GO" id="GO:0005737">
    <property type="term" value="C:cytoplasm"/>
    <property type="evidence" value="ECO:0007669"/>
    <property type="project" value="UniProtKB-SubCell"/>
</dbReference>
<dbReference type="InterPro" id="IPR041370">
    <property type="entry name" value="Mlase_EEF1AKMT1/ZCCHC4"/>
</dbReference>
<keyword evidence="3 5" id="KW-0489">Methyltransferase</keyword>
<evidence type="ECO:0000256" key="1">
    <source>
        <dbReference type="ARBA" id="ARBA00004496"/>
    </source>
</evidence>
<evidence type="ECO:0000256" key="2">
    <source>
        <dbReference type="ARBA" id="ARBA00022490"/>
    </source>
</evidence>
<evidence type="ECO:0000256" key="3">
    <source>
        <dbReference type="ARBA" id="ARBA00022603"/>
    </source>
</evidence>
<comment type="caution">
    <text evidence="5">The sequence shown here is derived from an EMBL/GenBank/DDBJ whole genome shotgun (WGS) entry which is preliminary data.</text>
</comment>
<dbReference type="EMBL" id="JAHQIW010001787">
    <property type="protein sequence ID" value="KAJ1353633.1"/>
    <property type="molecule type" value="Genomic_DNA"/>
</dbReference>
<dbReference type="InterPro" id="IPR002052">
    <property type="entry name" value="DNA_methylase_N6_adenine_CS"/>
</dbReference>
<dbReference type="PANTHER" id="PTHR13200:SF0">
    <property type="entry name" value="EEF1A LYSINE METHYLTRANSFERASE 1"/>
    <property type="match status" value="1"/>
</dbReference>
<protein>
    <submittedName>
        <fullName evidence="5">EEF1A lysine methyltransferase 1</fullName>
    </submittedName>
</protein>
<gene>
    <name evidence="5" type="primary">N6AMT2</name>
    <name evidence="5" type="ORF">KIN20_010298</name>
</gene>
<organism evidence="5 6">
    <name type="scientific">Parelaphostrongylus tenuis</name>
    <name type="common">Meningeal worm</name>
    <dbReference type="NCBI Taxonomy" id="148309"/>
    <lineage>
        <taxon>Eukaryota</taxon>
        <taxon>Metazoa</taxon>
        <taxon>Ecdysozoa</taxon>
        <taxon>Nematoda</taxon>
        <taxon>Chromadorea</taxon>
        <taxon>Rhabditida</taxon>
        <taxon>Rhabditina</taxon>
        <taxon>Rhabditomorpha</taxon>
        <taxon>Strongyloidea</taxon>
        <taxon>Metastrongylidae</taxon>
        <taxon>Parelaphostrongylus</taxon>
    </lineage>
</organism>
<dbReference type="PROSITE" id="PS00092">
    <property type="entry name" value="N6_MTASE"/>
    <property type="match status" value="1"/>
</dbReference>
<reference evidence="5" key="1">
    <citation type="submission" date="2021-06" db="EMBL/GenBank/DDBJ databases">
        <title>Parelaphostrongylus tenuis whole genome reference sequence.</title>
        <authorList>
            <person name="Garwood T.J."/>
            <person name="Larsen P.A."/>
            <person name="Fountain-Jones N.M."/>
            <person name="Garbe J.R."/>
            <person name="Macchietto M.G."/>
            <person name="Kania S.A."/>
            <person name="Gerhold R.W."/>
            <person name="Richards J.E."/>
            <person name="Wolf T.M."/>
        </authorList>
    </citation>
    <scope>NUCLEOTIDE SEQUENCE</scope>
    <source>
        <strain evidence="5">MNPRO001-30</strain>
        <tissue evidence="5">Meninges</tissue>
    </source>
</reference>
<proteinExistence type="predicted"/>
<dbReference type="GO" id="GO:0003676">
    <property type="term" value="F:nucleic acid binding"/>
    <property type="evidence" value="ECO:0007669"/>
    <property type="project" value="InterPro"/>
</dbReference>
<keyword evidence="2" id="KW-0963">Cytoplasm</keyword>
<evidence type="ECO:0000313" key="6">
    <source>
        <dbReference type="Proteomes" id="UP001196413"/>
    </source>
</evidence>
<evidence type="ECO:0000256" key="4">
    <source>
        <dbReference type="ARBA" id="ARBA00022679"/>
    </source>
</evidence>
<dbReference type="GO" id="GO:0016279">
    <property type="term" value="F:protein-lysine N-methyltransferase activity"/>
    <property type="evidence" value="ECO:0007669"/>
    <property type="project" value="InterPro"/>
</dbReference>
<dbReference type="Pfam" id="PF10237">
    <property type="entry name" value="N6-adenineMlase"/>
    <property type="match status" value="1"/>
</dbReference>
<dbReference type="Proteomes" id="UP001196413">
    <property type="component" value="Unassembled WGS sequence"/>
</dbReference>
<keyword evidence="6" id="KW-1185">Reference proteome</keyword>